<dbReference type="EMBL" id="KN823113">
    <property type="protein sequence ID" value="KIO22305.1"/>
    <property type="molecule type" value="Genomic_DNA"/>
</dbReference>
<gene>
    <name evidence="1" type="ORF">M407DRAFT_119349</name>
</gene>
<sequence length="74" mass="8315">MYIVMGWPALKSVSTLSPRALATTQLKTTEAEGILKGGDIDSRCWSTKRLIITDGMQLYDTKTRFRQRCGYANV</sequence>
<name>A0A0C3Q1X5_9AGAM</name>
<reference evidence="2" key="2">
    <citation type="submission" date="2015-01" db="EMBL/GenBank/DDBJ databases">
        <title>Evolutionary Origins and Diversification of the Mycorrhizal Mutualists.</title>
        <authorList>
            <consortium name="DOE Joint Genome Institute"/>
            <consortium name="Mycorrhizal Genomics Consortium"/>
            <person name="Kohler A."/>
            <person name="Kuo A."/>
            <person name="Nagy L.G."/>
            <person name="Floudas D."/>
            <person name="Copeland A."/>
            <person name="Barry K.W."/>
            <person name="Cichocki N."/>
            <person name="Veneault-Fourrey C."/>
            <person name="LaButti K."/>
            <person name="Lindquist E.A."/>
            <person name="Lipzen A."/>
            <person name="Lundell T."/>
            <person name="Morin E."/>
            <person name="Murat C."/>
            <person name="Riley R."/>
            <person name="Ohm R."/>
            <person name="Sun H."/>
            <person name="Tunlid A."/>
            <person name="Henrissat B."/>
            <person name="Grigoriev I.V."/>
            <person name="Hibbett D.S."/>
            <person name="Martin F."/>
        </authorList>
    </citation>
    <scope>NUCLEOTIDE SEQUENCE [LARGE SCALE GENOMIC DNA]</scope>
    <source>
        <strain evidence="2">MUT 4182</strain>
    </source>
</reference>
<evidence type="ECO:0000313" key="2">
    <source>
        <dbReference type="Proteomes" id="UP000054248"/>
    </source>
</evidence>
<accession>A0A0C3Q1X5</accession>
<dbReference type="AlphaFoldDB" id="A0A0C3Q1X5"/>
<organism evidence="1 2">
    <name type="scientific">Tulasnella calospora MUT 4182</name>
    <dbReference type="NCBI Taxonomy" id="1051891"/>
    <lineage>
        <taxon>Eukaryota</taxon>
        <taxon>Fungi</taxon>
        <taxon>Dikarya</taxon>
        <taxon>Basidiomycota</taxon>
        <taxon>Agaricomycotina</taxon>
        <taxon>Agaricomycetes</taxon>
        <taxon>Cantharellales</taxon>
        <taxon>Tulasnellaceae</taxon>
        <taxon>Tulasnella</taxon>
    </lineage>
</organism>
<reference evidence="1 2" key="1">
    <citation type="submission" date="2014-04" db="EMBL/GenBank/DDBJ databases">
        <authorList>
            <consortium name="DOE Joint Genome Institute"/>
            <person name="Kuo A."/>
            <person name="Girlanda M."/>
            <person name="Perotto S."/>
            <person name="Kohler A."/>
            <person name="Nagy L.G."/>
            <person name="Floudas D."/>
            <person name="Copeland A."/>
            <person name="Barry K.W."/>
            <person name="Cichocki N."/>
            <person name="Veneault-Fourrey C."/>
            <person name="LaButti K."/>
            <person name="Lindquist E.A."/>
            <person name="Lipzen A."/>
            <person name="Lundell T."/>
            <person name="Morin E."/>
            <person name="Murat C."/>
            <person name="Sun H."/>
            <person name="Tunlid A."/>
            <person name="Henrissat B."/>
            <person name="Grigoriev I.V."/>
            <person name="Hibbett D.S."/>
            <person name="Martin F."/>
            <person name="Nordberg H.P."/>
            <person name="Cantor M.N."/>
            <person name="Hua S.X."/>
        </authorList>
    </citation>
    <scope>NUCLEOTIDE SEQUENCE [LARGE SCALE GENOMIC DNA]</scope>
    <source>
        <strain evidence="1 2">MUT 4182</strain>
    </source>
</reference>
<keyword evidence="2" id="KW-1185">Reference proteome</keyword>
<dbReference type="Proteomes" id="UP000054248">
    <property type="component" value="Unassembled WGS sequence"/>
</dbReference>
<evidence type="ECO:0000313" key="1">
    <source>
        <dbReference type="EMBL" id="KIO22305.1"/>
    </source>
</evidence>
<proteinExistence type="predicted"/>
<dbReference type="HOGENOM" id="CLU_2689610_0_0_1"/>
<protein>
    <submittedName>
        <fullName evidence="1">Uncharacterized protein</fullName>
    </submittedName>
</protein>